<feature type="region of interest" description="Disordered" evidence="1">
    <location>
        <begin position="29"/>
        <end position="69"/>
    </location>
</feature>
<dbReference type="Gene3D" id="3.40.250.10">
    <property type="entry name" value="Rhodanese-like domain"/>
    <property type="match status" value="1"/>
</dbReference>
<dbReference type="PROSITE" id="PS51257">
    <property type="entry name" value="PROKAR_LIPOPROTEIN"/>
    <property type="match status" value="1"/>
</dbReference>
<feature type="compositionally biased region" description="Low complexity" evidence="1">
    <location>
        <begin position="43"/>
        <end position="53"/>
    </location>
</feature>
<dbReference type="AlphaFoldDB" id="A0A1I0QCU7"/>
<dbReference type="InterPro" id="IPR001763">
    <property type="entry name" value="Rhodanese-like_dom"/>
</dbReference>
<dbReference type="SUPFAM" id="SSF52821">
    <property type="entry name" value="Rhodanese/Cell cycle control phosphatase"/>
    <property type="match status" value="1"/>
</dbReference>
<name>A0A1I0QCU7_9EURY</name>
<evidence type="ECO:0000256" key="1">
    <source>
        <dbReference type="SAM" id="MobiDB-lite"/>
    </source>
</evidence>
<dbReference type="RefSeq" id="WP_089669712.1">
    <property type="nucleotide sequence ID" value="NZ_FOJA01000001.1"/>
</dbReference>
<organism evidence="3 4">
    <name type="scientific">Halobacterium jilantaiense</name>
    <dbReference type="NCBI Taxonomy" id="355548"/>
    <lineage>
        <taxon>Archaea</taxon>
        <taxon>Methanobacteriati</taxon>
        <taxon>Methanobacteriota</taxon>
        <taxon>Stenosarchaea group</taxon>
        <taxon>Halobacteria</taxon>
        <taxon>Halobacteriales</taxon>
        <taxon>Halobacteriaceae</taxon>
        <taxon>Halobacterium</taxon>
    </lineage>
</organism>
<keyword evidence="3" id="KW-0808">Transferase</keyword>
<evidence type="ECO:0000313" key="3">
    <source>
        <dbReference type="EMBL" id="SEW24880.1"/>
    </source>
</evidence>
<proteinExistence type="predicted"/>
<keyword evidence="4" id="KW-1185">Reference proteome</keyword>
<dbReference type="InterPro" id="IPR036873">
    <property type="entry name" value="Rhodanese-like_dom_sf"/>
</dbReference>
<evidence type="ECO:0000313" key="4">
    <source>
        <dbReference type="Proteomes" id="UP000198518"/>
    </source>
</evidence>
<dbReference type="OrthoDB" id="252224at2157"/>
<reference evidence="3 4" key="1">
    <citation type="submission" date="2016-10" db="EMBL/GenBank/DDBJ databases">
        <authorList>
            <person name="de Groot N.N."/>
        </authorList>
    </citation>
    <scope>NUCLEOTIDE SEQUENCE [LARGE SCALE GENOMIC DNA]</scope>
    <source>
        <strain evidence="3 4">CGMCC 1.5337</strain>
    </source>
</reference>
<dbReference type="STRING" id="355548.SAMN04487945_2492"/>
<dbReference type="GO" id="GO:0016740">
    <property type="term" value="F:transferase activity"/>
    <property type="evidence" value="ECO:0007669"/>
    <property type="project" value="UniProtKB-KW"/>
</dbReference>
<dbReference type="CDD" id="cd00158">
    <property type="entry name" value="RHOD"/>
    <property type="match status" value="1"/>
</dbReference>
<sequence>MRRRAFLAAGATGSAAALSGCLGLFGSSDTGQEWDLPADPDPADGYAPAYGDPASRDVDESQFQTTETNGETVTLAPLDAVQYWHQTQGARFVDARGPDQYESAHIYGAVLSPATRNSSGGGIADWSEDDRIVCYCGCPHHLSSLRAAGLQKAGYENVYVFDEGFYEWRDQNLPLSGGEFDSDQSYVVAGEVAAQYAGDYAWAETTVADKREAAPIRDDGSFELHLRFTGLTDDTQVRVATPEFDVTRPLGELTETTLTA</sequence>
<feature type="domain" description="Rhodanese" evidence="2">
    <location>
        <begin position="86"/>
        <end position="177"/>
    </location>
</feature>
<accession>A0A1I0QCU7</accession>
<dbReference type="Pfam" id="PF00581">
    <property type="entry name" value="Rhodanese"/>
    <property type="match status" value="1"/>
</dbReference>
<dbReference type="SMART" id="SM00450">
    <property type="entry name" value="RHOD"/>
    <property type="match status" value="1"/>
</dbReference>
<dbReference type="EMBL" id="FOJA01000001">
    <property type="protein sequence ID" value="SEW24880.1"/>
    <property type="molecule type" value="Genomic_DNA"/>
</dbReference>
<protein>
    <submittedName>
        <fullName evidence="3">Rhodanese-related sulfurtransferase</fullName>
    </submittedName>
</protein>
<dbReference type="PROSITE" id="PS50206">
    <property type="entry name" value="RHODANESE_3"/>
    <property type="match status" value="1"/>
</dbReference>
<evidence type="ECO:0000259" key="2">
    <source>
        <dbReference type="PROSITE" id="PS50206"/>
    </source>
</evidence>
<gene>
    <name evidence="3" type="ORF">SAMN04487945_2492</name>
</gene>
<dbReference type="Proteomes" id="UP000198518">
    <property type="component" value="Unassembled WGS sequence"/>
</dbReference>